<gene>
    <name evidence="1" type="ORF">GCM10022408_09530</name>
</gene>
<evidence type="ECO:0000313" key="2">
    <source>
        <dbReference type="Proteomes" id="UP001500567"/>
    </source>
</evidence>
<sequence>MNGYSLLLGTLLAATFTGCEQEKVSPDGGYLVVGRYYGECIGESCIDIFKIDTVAERLYEDTADTYPSSERPYEGRYQLKSQPLYEQVRVLPQHVPAQLLTQPTGIVGQPDFADGGGYYVEVSAAGQRKFWLIDTQKNNIPVYLHAFVDELDAKIRSLQ</sequence>
<evidence type="ECO:0000313" key="1">
    <source>
        <dbReference type="EMBL" id="GAA4000530.1"/>
    </source>
</evidence>
<keyword evidence="2" id="KW-1185">Reference proteome</keyword>
<reference evidence="2" key="1">
    <citation type="journal article" date="2019" name="Int. J. Syst. Evol. Microbiol.">
        <title>The Global Catalogue of Microorganisms (GCM) 10K type strain sequencing project: providing services to taxonomists for standard genome sequencing and annotation.</title>
        <authorList>
            <consortium name="The Broad Institute Genomics Platform"/>
            <consortium name="The Broad Institute Genome Sequencing Center for Infectious Disease"/>
            <person name="Wu L."/>
            <person name="Ma J."/>
        </authorList>
    </citation>
    <scope>NUCLEOTIDE SEQUENCE [LARGE SCALE GENOMIC DNA]</scope>
    <source>
        <strain evidence="2">JCM 17224</strain>
    </source>
</reference>
<comment type="caution">
    <text evidence="1">The sequence shown here is derived from an EMBL/GenBank/DDBJ whole genome shotgun (WGS) entry which is preliminary data.</text>
</comment>
<dbReference type="EMBL" id="BAABDJ010000006">
    <property type="protein sequence ID" value="GAA4000530.1"/>
    <property type="molecule type" value="Genomic_DNA"/>
</dbReference>
<dbReference type="Proteomes" id="UP001500567">
    <property type="component" value="Unassembled WGS sequence"/>
</dbReference>
<organism evidence="1 2">
    <name type="scientific">Hymenobacter fastidiosus</name>
    <dbReference type="NCBI Taxonomy" id="486264"/>
    <lineage>
        <taxon>Bacteria</taxon>
        <taxon>Pseudomonadati</taxon>
        <taxon>Bacteroidota</taxon>
        <taxon>Cytophagia</taxon>
        <taxon>Cytophagales</taxon>
        <taxon>Hymenobacteraceae</taxon>
        <taxon>Hymenobacter</taxon>
    </lineage>
</organism>
<protein>
    <submittedName>
        <fullName evidence="1">Uncharacterized protein</fullName>
    </submittedName>
</protein>
<name>A0ABP7RPP2_9BACT</name>
<dbReference type="RefSeq" id="WP_345071344.1">
    <property type="nucleotide sequence ID" value="NZ_BAABDJ010000006.1"/>
</dbReference>
<proteinExistence type="predicted"/>
<accession>A0ABP7RPP2</accession>